<sequence>MPPAPWKQALLVAAMAVAPCVCAMHTRRS</sequence>
<reference evidence="1" key="2">
    <citation type="journal article" date="2015" name="Data Brief">
        <title>Shoot transcriptome of the giant reed, Arundo donax.</title>
        <authorList>
            <person name="Barrero R.A."/>
            <person name="Guerrero F.D."/>
            <person name="Moolhuijzen P."/>
            <person name="Goolsby J.A."/>
            <person name="Tidwell J."/>
            <person name="Bellgard S.E."/>
            <person name="Bellgard M.I."/>
        </authorList>
    </citation>
    <scope>NUCLEOTIDE SEQUENCE</scope>
    <source>
        <tissue evidence="1">Shoot tissue taken approximately 20 cm above the soil surface</tissue>
    </source>
</reference>
<organism evidence="1">
    <name type="scientific">Arundo donax</name>
    <name type="common">Giant reed</name>
    <name type="synonym">Donax arundinaceus</name>
    <dbReference type="NCBI Taxonomy" id="35708"/>
    <lineage>
        <taxon>Eukaryota</taxon>
        <taxon>Viridiplantae</taxon>
        <taxon>Streptophyta</taxon>
        <taxon>Embryophyta</taxon>
        <taxon>Tracheophyta</taxon>
        <taxon>Spermatophyta</taxon>
        <taxon>Magnoliopsida</taxon>
        <taxon>Liliopsida</taxon>
        <taxon>Poales</taxon>
        <taxon>Poaceae</taxon>
        <taxon>PACMAD clade</taxon>
        <taxon>Arundinoideae</taxon>
        <taxon>Arundineae</taxon>
        <taxon>Arundo</taxon>
    </lineage>
</organism>
<proteinExistence type="predicted"/>
<reference evidence="1" key="1">
    <citation type="submission" date="2014-09" db="EMBL/GenBank/DDBJ databases">
        <authorList>
            <person name="Magalhaes I.L.F."/>
            <person name="Oliveira U."/>
            <person name="Santos F.R."/>
            <person name="Vidigal T.H.D.A."/>
            <person name="Brescovit A.D."/>
            <person name="Santos A.J."/>
        </authorList>
    </citation>
    <scope>NUCLEOTIDE SEQUENCE</scope>
    <source>
        <tissue evidence="1">Shoot tissue taken approximately 20 cm above the soil surface</tissue>
    </source>
</reference>
<name>A0A0A8XPY6_ARUDO</name>
<evidence type="ECO:0000313" key="1">
    <source>
        <dbReference type="EMBL" id="JAD15806.1"/>
    </source>
</evidence>
<dbReference type="AlphaFoldDB" id="A0A0A8XPY6"/>
<protein>
    <submittedName>
        <fullName evidence="1">Uncharacterized protein</fullName>
    </submittedName>
</protein>
<accession>A0A0A8XPY6</accession>
<dbReference type="EMBL" id="GBRH01282089">
    <property type="protein sequence ID" value="JAD15806.1"/>
    <property type="molecule type" value="Transcribed_RNA"/>
</dbReference>